<reference evidence="3 4" key="1">
    <citation type="submission" date="2019-05" db="EMBL/GenBank/DDBJ databases">
        <title>Emergence of the Ug99 lineage of the wheat stem rust pathogen through somatic hybridization.</title>
        <authorList>
            <person name="Li F."/>
            <person name="Upadhyaya N.M."/>
            <person name="Sperschneider J."/>
            <person name="Matny O."/>
            <person name="Nguyen-Phuc H."/>
            <person name="Mago R."/>
            <person name="Raley C."/>
            <person name="Miller M.E."/>
            <person name="Silverstein K.A.T."/>
            <person name="Henningsen E."/>
            <person name="Hirsch C.D."/>
            <person name="Visser B."/>
            <person name="Pretorius Z.A."/>
            <person name="Steffenson B.J."/>
            <person name="Schwessinger B."/>
            <person name="Dodds P.N."/>
            <person name="Figueroa M."/>
        </authorList>
    </citation>
    <scope>NUCLEOTIDE SEQUENCE [LARGE SCALE GENOMIC DNA]</scope>
    <source>
        <strain evidence="1">21-0</strain>
        <strain evidence="2 4">Ug99</strain>
    </source>
</reference>
<dbReference type="AlphaFoldDB" id="A0A5B0P3G4"/>
<evidence type="ECO:0000313" key="2">
    <source>
        <dbReference type="EMBL" id="KAA1137207.1"/>
    </source>
</evidence>
<gene>
    <name evidence="1" type="ORF">PGT21_001767</name>
    <name evidence="2" type="ORF">PGTUg99_015422</name>
</gene>
<comment type="caution">
    <text evidence="1">The sequence shown here is derived from an EMBL/GenBank/DDBJ whole genome shotgun (WGS) entry which is preliminary data.</text>
</comment>
<organism evidence="1 3">
    <name type="scientific">Puccinia graminis f. sp. tritici</name>
    <dbReference type="NCBI Taxonomy" id="56615"/>
    <lineage>
        <taxon>Eukaryota</taxon>
        <taxon>Fungi</taxon>
        <taxon>Dikarya</taxon>
        <taxon>Basidiomycota</taxon>
        <taxon>Pucciniomycotina</taxon>
        <taxon>Pucciniomycetes</taxon>
        <taxon>Pucciniales</taxon>
        <taxon>Pucciniaceae</taxon>
        <taxon>Puccinia</taxon>
    </lineage>
</organism>
<accession>A0A5B0P3G4</accession>
<protein>
    <submittedName>
        <fullName evidence="1">Uncharacterized protein</fullName>
    </submittedName>
</protein>
<evidence type="ECO:0000313" key="1">
    <source>
        <dbReference type="EMBL" id="KAA1095991.1"/>
    </source>
</evidence>
<evidence type="ECO:0000313" key="3">
    <source>
        <dbReference type="Proteomes" id="UP000324748"/>
    </source>
</evidence>
<evidence type="ECO:0000313" key="4">
    <source>
        <dbReference type="Proteomes" id="UP000325313"/>
    </source>
</evidence>
<dbReference type="EMBL" id="VDEP01000011">
    <property type="protein sequence ID" value="KAA1137207.1"/>
    <property type="molecule type" value="Genomic_DNA"/>
</dbReference>
<dbReference type="Proteomes" id="UP000324748">
    <property type="component" value="Unassembled WGS sequence"/>
</dbReference>
<proteinExistence type="predicted"/>
<keyword evidence="3" id="KW-1185">Reference proteome</keyword>
<dbReference type="EMBL" id="VSWC01000067">
    <property type="protein sequence ID" value="KAA1095991.1"/>
    <property type="molecule type" value="Genomic_DNA"/>
</dbReference>
<name>A0A5B0P3G4_PUCGR</name>
<dbReference type="Proteomes" id="UP000325313">
    <property type="component" value="Unassembled WGS sequence"/>
</dbReference>
<sequence length="83" mass="9364">MSSPRCPLRHWSQPLRSSGLLDDLLAFAPSRPGISQPPIHYSFQQWLQSTSRKFRSTRSGLSNPAIFSIVLSRLIKSSHLSMI</sequence>